<feature type="region of interest" description="Disordered" evidence="1">
    <location>
        <begin position="147"/>
        <end position="168"/>
    </location>
</feature>
<reference evidence="2 3" key="1">
    <citation type="submission" date="2019-12" db="EMBL/GenBank/DDBJ databases">
        <title>Novel species isolated from a subtropical stream in China.</title>
        <authorList>
            <person name="Lu H."/>
        </authorList>
    </citation>
    <scope>NUCLEOTIDE SEQUENCE [LARGE SCALE GENOMIC DNA]</scope>
    <source>
        <strain evidence="2 3">FT127W</strain>
    </source>
</reference>
<evidence type="ECO:0000313" key="2">
    <source>
        <dbReference type="EMBL" id="MYN11219.1"/>
    </source>
</evidence>
<dbReference type="NCBIfam" id="TIGR03694">
    <property type="entry name" value="exosort_acyl"/>
    <property type="match status" value="1"/>
</dbReference>
<evidence type="ECO:0000313" key="3">
    <source>
        <dbReference type="Proteomes" id="UP000450676"/>
    </source>
</evidence>
<accession>A0A7X4HHB5</accession>
<dbReference type="Proteomes" id="UP000450676">
    <property type="component" value="Unassembled WGS sequence"/>
</dbReference>
<proteinExistence type="predicted"/>
<dbReference type="RefSeq" id="WP_161075490.1">
    <property type="nucleotide sequence ID" value="NZ_CP086370.1"/>
</dbReference>
<dbReference type="SUPFAM" id="SSF55729">
    <property type="entry name" value="Acyl-CoA N-acyltransferases (Nat)"/>
    <property type="match status" value="1"/>
</dbReference>
<dbReference type="AlphaFoldDB" id="A0A7X4HHB5"/>
<dbReference type="EMBL" id="WWCU01000060">
    <property type="protein sequence ID" value="MYN11219.1"/>
    <property type="molecule type" value="Genomic_DNA"/>
</dbReference>
<protein>
    <submittedName>
        <fullName evidence="2">PEP-CTERM/exosortase system-associated acyltransferase</fullName>
    </submittedName>
</protein>
<evidence type="ECO:0000256" key="1">
    <source>
        <dbReference type="SAM" id="MobiDB-lite"/>
    </source>
</evidence>
<gene>
    <name evidence="2" type="ORF">GTP77_28295</name>
</gene>
<keyword evidence="3" id="KW-1185">Reference proteome</keyword>
<comment type="caution">
    <text evidence="2">The sequence shown here is derived from an EMBL/GenBank/DDBJ whole genome shotgun (WGS) entry which is preliminary data.</text>
</comment>
<dbReference type="Pfam" id="PF13444">
    <property type="entry name" value="Acetyltransf_5"/>
    <property type="match status" value="1"/>
</dbReference>
<dbReference type="Gene3D" id="3.40.630.30">
    <property type="match status" value="1"/>
</dbReference>
<dbReference type="GO" id="GO:0016746">
    <property type="term" value="F:acyltransferase activity"/>
    <property type="evidence" value="ECO:0007669"/>
    <property type="project" value="UniProtKB-KW"/>
</dbReference>
<keyword evidence="2" id="KW-0808">Transferase</keyword>
<dbReference type="InterPro" id="IPR022484">
    <property type="entry name" value="PEP-CTERM/exosrtase_acylTfrase"/>
</dbReference>
<organism evidence="2 3">
    <name type="scientific">Pseudoduganella aquatica</name>
    <dbReference type="NCBI Taxonomy" id="2660641"/>
    <lineage>
        <taxon>Bacteria</taxon>
        <taxon>Pseudomonadati</taxon>
        <taxon>Pseudomonadota</taxon>
        <taxon>Betaproteobacteria</taxon>
        <taxon>Burkholderiales</taxon>
        <taxon>Oxalobacteraceae</taxon>
        <taxon>Telluria group</taxon>
        <taxon>Pseudoduganella</taxon>
    </lineage>
</organism>
<sequence>MAHVFDNPGYRSVLTCQEYQAHFETVDRANRNIFRSFRGDQHGKVPHDIFKLRYDVYCIECAFLPHTEQAGGMEVDEYETNAVHIAAYSMDETLIGTVRLVQPQAEQPYPFERHCAVFEHVELPPRALSCEISRLVVRKEHRRRRADSLAGVPGLPAQVPEAERRHGERRRESPMLLFGMYREMYRHSRQAGIRYWFAAMERALAQSLTRMGFGFQAIGPQADYYGAVMPYVLDLHAMEAKLAAENPALSAWMQERPHALLPRLSWQQNPARGLTRALTRARS</sequence>
<dbReference type="InterPro" id="IPR016181">
    <property type="entry name" value="Acyl_CoA_acyltransferase"/>
</dbReference>
<name>A0A7X4HHB5_9BURK</name>
<keyword evidence="2" id="KW-0012">Acyltransferase</keyword>